<dbReference type="Pfam" id="PF24986">
    <property type="entry name" value="PRC_RimM"/>
    <property type="match status" value="1"/>
</dbReference>
<dbReference type="AlphaFoldDB" id="A0A9Q4C7E2"/>
<dbReference type="SUPFAM" id="SSF50346">
    <property type="entry name" value="PRC-barrel domain"/>
    <property type="match status" value="1"/>
</dbReference>
<accession>A0A9Q4C7E2</accession>
<dbReference type="GO" id="GO:0043022">
    <property type="term" value="F:ribosome binding"/>
    <property type="evidence" value="ECO:0007669"/>
    <property type="project" value="InterPro"/>
</dbReference>
<dbReference type="InterPro" id="IPR056792">
    <property type="entry name" value="PRC_RimM"/>
</dbReference>
<dbReference type="GO" id="GO:0042274">
    <property type="term" value="P:ribosomal small subunit biogenesis"/>
    <property type="evidence" value="ECO:0007669"/>
    <property type="project" value="UniProtKB-UniRule"/>
</dbReference>
<dbReference type="InterPro" id="IPR011033">
    <property type="entry name" value="PRC_barrel-like_sf"/>
</dbReference>
<protein>
    <recommendedName>
        <fullName evidence="5">Ribosome maturation factor RimM</fullName>
    </recommendedName>
</protein>
<dbReference type="PANTHER" id="PTHR33692">
    <property type="entry name" value="RIBOSOME MATURATION FACTOR RIMM"/>
    <property type="match status" value="1"/>
</dbReference>
<feature type="domain" description="RimM N-terminal" evidence="6">
    <location>
        <begin position="8"/>
        <end position="85"/>
    </location>
</feature>
<evidence type="ECO:0000256" key="2">
    <source>
        <dbReference type="ARBA" id="ARBA00022517"/>
    </source>
</evidence>
<keyword evidence="4 5" id="KW-0143">Chaperone</keyword>
<dbReference type="EMBL" id="JAPMKU010000001">
    <property type="protein sequence ID" value="MCX7467488.1"/>
    <property type="molecule type" value="Genomic_DNA"/>
</dbReference>
<dbReference type="Gene3D" id="2.40.30.60">
    <property type="entry name" value="RimM"/>
    <property type="match status" value="1"/>
</dbReference>
<dbReference type="NCBIfam" id="TIGR02273">
    <property type="entry name" value="16S_RimM"/>
    <property type="match status" value="1"/>
</dbReference>
<evidence type="ECO:0000259" key="7">
    <source>
        <dbReference type="Pfam" id="PF24986"/>
    </source>
</evidence>
<dbReference type="HAMAP" id="MF_00014">
    <property type="entry name" value="Ribosome_mat_RimM"/>
    <property type="match status" value="1"/>
</dbReference>
<dbReference type="Proteomes" id="UP001071478">
    <property type="component" value="Unassembled WGS sequence"/>
</dbReference>
<feature type="domain" description="Ribosome maturation factor RimM PRC barrel" evidence="7">
    <location>
        <begin position="101"/>
        <end position="167"/>
    </location>
</feature>
<evidence type="ECO:0000256" key="1">
    <source>
        <dbReference type="ARBA" id="ARBA00022490"/>
    </source>
</evidence>
<comment type="similarity">
    <text evidence="5">Belongs to the RimM family.</text>
</comment>
<evidence type="ECO:0000313" key="8">
    <source>
        <dbReference type="EMBL" id="MCX7467488.1"/>
    </source>
</evidence>
<evidence type="ECO:0000256" key="4">
    <source>
        <dbReference type="ARBA" id="ARBA00023186"/>
    </source>
</evidence>
<dbReference type="GO" id="GO:0006364">
    <property type="term" value="P:rRNA processing"/>
    <property type="evidence" value="ECO:0007669"/>
    <property type="project" value="UniProtKB-UniRule"/>
</dbReference>
<dbReference type="InterPro" id="IPR036976">
    <property type="entry name" value="RimM_N_sf"/>
</dbReference>
<dbReference type="InterPro" id="IPR011961">
    <property type="entry name" value="RimM"/>
</dbReference>
<comment type="subcellular location">
    <subcellularLocation>
        <location evidence="5">Cytoplasm</location>
    </subcellularLocation>
</comment>
<keyword evidence="2 5" id="KW-0690">Ribosome biogenesis</keyword>
<dbReference type="Pfam" id="PF01782">
    <property type="entry name" value="RimM"/>
    <property type="match status" value="1"/>
</dbReference>
<keyword evidence="1 5" id="KW-0963">Cytoplasm</keyword>
<proteinExistence type="inferred from homology"/>
<reference evidence="8" key="1">
    <citation type="submission" date="2022-11" db="EMBL/GenBank/DDBJ databases">
        <title>Corynebacterium sp. isolated from Penguins.</title>
        <authorList>
            <person name="Sedlar K."/>
            <person name="Svec P."/>
        </authorList>
    </citation>
    <scope>NUCLEOTIDE SEQUENCE</scope>
    <source>
        <strain evidence="8">P7374</strain>
    </source>
</reference>
<dbReference type="PANTHER" id="PTHR33692:SF1">
    <property type="entry name" value="RIBOSOME MATURATION FACTOR RIMM"/>
    <property type="match status" value="1"/>
</dbReference>
<dbReference type="RefSeq" id="WP_248167106.1">
    <property type="nucleotide sequence ID" value="NZ_JALNJA010000001.1"/>
</dbReference>
<gene>
    <name evidence="5 8" type="primary">rimM</name>
    <name evidence="8" type="ORF">OS129_01140</name>
</gene>
<evidence type="ECO:0000256" key="3">
    <source>
        <dbReference type="ARBA" id="ARBA00022552"/>
    </source>
</evidence>
<dbReference type="Gene3D" id="2.30.30.240">
    <property type="entry name" value="PRC-barrel domain"/>
    <property type="match status" value="1"/>
</dbReference>
<dbReference type="SUPFAM" id="SSF50447">
    <property type="entry name" value="Translation proteins"/>
    <property type="match status" value="1"/>
</dbReference>
<keyword evidence="3 5" id="KW-0698">rRNA processing</keyword>
<dbReference type="InterPro" id="IPR009000">
    <property type="entry name" value="Transl_B-barrel_sf"/>
</dbReference>
<sequence>MENVELLVGRVVKSHGIRGEVSVEVTTDEPEARFVVGEVLTGRQGGREHRLTIDSVRGHQNRLLIKFAEIADRNAADSLRGTRFFGEPRESEPGEEGFYDHELEGLRIVQDGEEIGEVTGVLHGPAGETLEVRLDTGKDVLIPFVHAIVPDVDLGAGTATITPPEGLLDL</sequence>
<evidence type="ECO:0000256" key="5">
    <source>
        <dbReference type="HAMAP-Rule" id="MF_00014"/>
    </source>
</evidence>
<comment type="subunit">
    <text evidence="5">Binds ribosomal protein uS19.</text>
</comment>
<evidence type="ECO:0000259" key="6">
    <source>
        <dbReference type="Pfam" id="PF01782"/>
    </source>
</evidence>
<dbReference type="InterPro" id="IPR002676">
    <property type="entry name" value="RimM_N"/>
</dbReference>
<name>A0A9Q4C7E2_9CORY</name>
<comment type="caution">
    <text evidence="8">The sequence shown here is derived from an EMBL/GenBank/DDBJ whole genome shotgun (WGS) entry which is preliminary data.</text>
</comment>
<dbReference type="GO" id="GO:0005840">
    <property type="term" value="C:ribosome"/>
    <property type="evidence" value="ECO:0007669"/>
    <property type="project" value="InterPro"/>
</dbReference>
<dbReference type="GO" id="GO:0005737">
    <property type="term" value="C:cytoplasm"/>
    <property type="evidence" value="ECO:0007669"/>
    <property type="project" value="UniProtKB-SubCell"/>
</dbReference>
<comment type="function">
    <text evidence="5">An accessory protein needed during the final step in the assembly of 30S ribosomal subunit, possibly for assembly of the head region. Essential for efficient processing of 16S rRNA. May be needed both before and after RbfA during the maturation of 16S rRNA. It has affinity for free ribosomal 30S subunits but not for 70S ribosomes.</text>
</comment>
<evidence type="ECO:0000313" key="9">
    <source>
        <dbReference type="Proteomes" id="UP001071478"/>
    </source>
</evidence>
<comment type="domain">
    <text evidence="5">The PRC barrel domain binds ribosomal protein uS19.</text>
</comment>
<organism evidence="8 9">
    <name type="scientific">Corynebacterium pygosceleis</name>
    <dbReference type="NCBI Taxonomy" id="2800406"/>
    <lineage>
        <taxon>Bacteria</taxon>
        <taxon>Bacillati</taxon>
        <taxon>Actinomycetota</taxon>
        <taxon>Actinomycetes</taxon>
        <taxon>Mycobacteriales</taxon>
        <taxon>Corynebacteriaceae</taxon>
        <taxon>Corynebacterium</taxon>
    </lineage>
</organism>